<dbReference type="RefSeq" id="WP_189607346.1">
    <property type="nucleotide sequence ID" value="NZ_BMXR01000002.1"/>
</dbReference>
<dbReference type="Pfam" id="PF00121">
    <property type="entry name" value="TIM"/>
    <property type="match status" value="1"/>
</dbReference>
<dbReference type="PANTHER" id="PTHR21139:SF42">
    <property type="entry name" value="TRIOSEPHOSPHATE ISOMERASE"/>
    <property type="match status" value="1"/>
</dbReference>
<feature type="binding site" evidence="8">
    <location>
        <begin position="232"/>
        <end position="233"/>
    </location>
    <ligand>
        <name>substrate</name>
    </ligand>
</feature>
<keyword evidence="5 8" id="KW-0963">Cytoplasm</keyword>
<dbReference type="Proteomes" id="UP000626148">
    <property type="component" value="Unassembled WGS sequence"/>
</dbReference>
<evidence type="ECO:0000256" key="1">
    <source>
        <dbReference type="ARBA" id="ARBA00004680"/>
    </source>
</evidence>
<dbReference type="CDD" id="cd00311">
    <property type="entry name" value="TIM"/>
    <property type="match status" value="1"/>
</dbReference>
<evidence type="ECO:0000256" key="6">
    <source>
        <dbReference type="ARBA" id="ARBA00023152"/>
    </source>
</evidence>
<comment type="subcellular location">
    <subcellularLocation>
        <location evidence="8 9">Cytoplasm</location>
    </subcellularLocation>
</comment>
<evidence type="ECO:0000256" key="7">
    <source>
        <dbReference type="ARBA" id="ARBA00023235"/>
    </source>
</evidence>
<dbReference type="NCBIfam" id="TIGR00419">
    <property type="entry name" value="tim"/>
    <property type="match status" value="1"/>
</dbReference>
<accession>A0A918K2I4</accession>
<comment type="pathway">
    <text evidence="2">Carbohydrate metabolism; erythritol degradation.</text>
</comment>
<evidence type="ECO:0000313" key="11">
    <source>
        <dbReference type="Proteomes" id="UP000626148"/>
    </source>
</evidence>
<keyword evidence="4 8" id="KW-0312">Gluconeogenesis</keyword>
<reference evidence="10" key="1">
    <citation type="journal article" date="2014" name="Int. J. Syst. Evol. Microbiol.">
        <title>Complete genome sequence of Corynebacterium casei LMG S-19264T (=DSM 44701T), isolated from a smear-ripened cheese.</title>
        <authorList>
            <consortium name="US DOE Joint Genome Institute (JGI-PGF)"/>
            <person name="Walter F."/>
            <person name="Albersmeier A."/>
            <person name="Kalinowski J."/>
            <person name="Ruckert C."/>
        </authorList>
    </citation>
    <scope>NUCLEOTIDE SEQUENCE</scope>
    <source>
        <strain evidence="10">KCTC 22169</strain>
    </source>
</reference>
<dbReference type="InterPro" id="IPR022896">
    <property type="entry name" value="TrioseP_Isoase_bac/euk"/>
</dbReference>
<sequence length="251" mass="26705">MRRKLVAANWKMNGDKATVESLLSEFVQNVDGQSIDAVVFPPALYVGQVADKLAGSGIEFGTQNVHHADKGAFTGELSLSMVKEFGCRYVLVGHSERRELFGEDDALVADKVAAALAADVTPMLCVGETLEQREQGVTEKVVGGQIQAVLDKVGIAAFERIVIAYEPVWAIGTGKTATPEQAQEVHAFIRKQLAGSDESVARKCRLLYGGSVKAANAQELFKQPDIDGGLVGGASLLADEFIAICQAAKEA</sequence>
<dbReference type="GO" id="GO:0019563">
    <property type="term" value="P:glycerol catabolic process"/>
    <property type="evidence" value="ECO:0007669"/>
    <property type="project" value="TreeGrafter"/>
</dbReference>
<comment type="function">
    <text evidence="8">Involved in the gluconeogenesis. Catalyzes stereospecifically the conversion of dihydroxyacetone phosphate (DHAP) to D-glyceraldehyde-3-phosphate (G3P).</text>
</comment>
<keyword evidence="6 8" id="KW-0324">Glycolysis</keyword>
<feature type="binding site" evidence="8">
    <location>
        <begin position="9"/>
        <end position="11"/>
    </location>
    <ligand>
        <name>substrate</name>
    </ligand>
</feature>
<evidence type="ECO:0000256" key="3">
    <source>
        <dbReference type="ARBA" id="ARBA00007422"/>
    </source>
</evidence>
<gene>
    <name evidence="8 10" type="primary">tpiA</name>
    <name evidence="10" type="ORF">GCM10007392_09480</name>
</gene>
<dbReference type="HAMAP" id="MF_00147_B">
    <property type="entry name" value="TIM_B"/>
    <property type="match status" value="1"/>
</dbReference>
<name>A0A918K2I4_9GAMM</name>
<feature type="active site" description="Proton acceptor" evidence="8">
    <location>
        <position position="166"/>
    </location>
</feature>
<dbReference type="InterPro" id="IPR020861">
    <property type="entry name" value="Triosephosphate_isomerase_AS"/>
</dbReference>
<dbReference type="PANTHER" id="PTHR21139">
    <property type="entry name" value="TRIOSEPHOSPHATE ISOMERASE"/>
    <property type="match status" value="1"/>
</dbReference>
<proteinExistence type="inferred from homology"/>
<evidence type="ECO:0000256" key="5">
    <source>
        <dbReference type="ARBA" id="ARBA00022490"/>
    </source>
</evidence>
<dbReference type="GO" id="GO:0006094">
    <property type="term" value="P:gluconeogenesis"/>
    <property type="evidence" value="ECO:0007669"/>
    <property type="project" value="UniProtKB-UniRule"/>
</dbReference>
<dbReference type="PROSITE" id="PS51440">
    <property type="entry name" value="TIM_2"/>
    <property type="match status" value="1"/>
</dbReference>
<dbReference type="InterPro" id="IPR013785">
    <property type="entry name" value="Aldolase_TIM"/>
</dbReference>
<protein>
    <recommendedName>
        <fullName evidence="8 9">Triosephosphate isomerase</fullName>
        <shortName evidence="8">TIM</shortName>
        <shortName evidence="8">TPI</shortName>
        <ecNumber evidence="8 9">5.3.1.1</ecNumber>
    </recommendedName>
    <alternativeName>
        <fullName evidence="8">Triose-phosphate isomerase</fullName>
    </alternativeName>
</protein>
<feature type="active site" description="Electrophile" evidence="8">
    <location>
        <position position="94"/>
    </location>
</feature>
<comment type="similarity">
    <text evidence="3 8 9">Belongs to the triosephosphate isomerase family.</text>
</comment>
<feature type="binding site" evidence="8">
    <location>
        <position position="172"/>
    </location>
    <ligand>
        <name>substrate</name>
    </ligand>
</feature>
<organism evidence="10 11">
    <name type="scientific">Saccharospirillum salsuginis</name>
    <dbReference type="NCBI Taxonomy" id="418750"/>
    <lineage>
        <taxon>Bacteria</taxon>
        <taxon>Pseudomonadati</taxon>
        <taxon>Pseudomonadota</taxon>
        <taxon>Gammaproteobacteria</taxon>
        <taxon>Oceanospirillales</taxon>
        <taxon>Saccharospirillaceae</taxon>
        <taxon>Saccharospirillum</taxon>
    </lineage>
</organism>
<dbReference type="EC" id="5.3.1.1" evidence="8 9"/>
<keyword evidence="11" id="KW-1185">Reference proteome</keyword>
<comment type="pathway">
    <text evidence="8 9">Carbohydrate biosynthesis; gluconeogenesis.</text>
</comment>
<dbReference type="PROSITE" id="PS00171">
    <property type="entry name" value="TIM_1"/>
    <property type="match status" value="1"/>
</dbReference>
<dbReference type="EMBL" id="BMXR01000002">
    <property type="protein sequence ID" value="GGX44787.1"/>
    <property type="molecule type" value="Genomic_DNA"/>
</dbReference>
<reference evidence="10" key="2">
    <citation type="submission" date="2020-09" db="EMBL/GenBank/DDBJ databases">
        <authorList>
            <person name="Sun Q."/>
            <person name="Kim S."/>
        </authorList>
    </citation>
    <scope>NUCLEOTIDE SEQUENCE</scope>
    <source>
        <strain evidence="10">KCTC 22169</strain>
    </source>
</reference>
<evidence type="ECO:0000256" key="8">
    <source>
        <dbReference type="HAMAP-Rule" id="MF_00147"/>
    </source>
</evidence>
<dbReference type="GO" id="GO:0046166">
    <property type="term" value="P:glyceraldehyde-3-phosphate biosynthetic process"/>
    <property type="evidence" value="ECO:0007669"/>
    <property type="project" value="TreeGrafter"/>
</dbReference>
<evidence type="ECO:0000313" key="10">
    <source>
        <dbReference type="EMBL" id="GGX44787.1"/>
    </source>
</evidence>
<comment type="pathway">
    <text evidence="1 8 9">Carbohydrate degradation; glycolysis; D-glyceraldehyde 3-phosphate from glycerone phosphate: step 1/1.</text>
</comment>
<comment type="caution">
    <text evidence="10">The sequence shown here is derived from an EMBL/GenBank/DDBJ whole genome shotgun (WGS) entry which is preliminary data.</text>
</comment>
<evidence type="ECO:0000256" key="4">
    <source>
        <dbReference type="ARBA" id="ARBA00022432"/>
    </source>
</evidence>
<keyword evidence="7 8" id="KW-0413">Isomerase</keyword>
<dbReference type="FunFam" id="3.20.20.70:FF:000016">
    <property type="entry name" value="Triosephosphate isomerase"/>
    <property type="match status" value="1"/>
</dbReference>
<dbReference type="GO" id="GO:0005829">
    <property type="term" value="C:cytosol"/>
    <property type="evidence" value="ECO:0007669"/>
    <property type="project" value="TreeGrafter"/>
</dbReference>
<dbReference type="AlphaFoldDB" id="A0A918K2I4"/>
<comment type="catalytic activity">
    <reaction evidence="8 9">
        <text>D-glyceraldehyde 3-phosphate = dihydroxyacetone phosphate</text>
        <dbReference type="Rhea" id="RHEA:18585"/>
        <dbReference type="ChEBI" id="CHEBI:57642"/>
        <dbReference type="ChEBI" id="CHEBI:59776"/>
        <dbReference type="EC" id="5.3.1.1"/>
    </reaction>
</comment>
<comment type="subunit">
    <text evidence="8 9">Homodimer.</text>
</comment>
<dbReference type="InterPro" id="IPR000652">
    <property type="entry name" value="Triosephosphate_isomerase"/>
</dbReference>
<feature type="binding site" evidence="8">
    <location>
        <position position="211"/>
    </location>
    <ligand>
        <name>substrate</name>
    </ligand>
</feature>
<evidence type="ECO:0000256" key="9">
    <source>
        <dbReference type="RuleBase" id="RU363013"/>
    </source>
</evidence>
<dbReference type="SUPFAM" id="SSF51351">
    <property type="entry name" value="Triosephosphate isomerase (TIM)"/>
    <property type="match status" value="1"/>
</dbReference>
<dbReference type="InterPro" id="IPR035990">
    <property type="entry name" value="TIM_sf"/>
</dbReference>
<dbReference type="Gene3D" id="3.20.20.70">
    <property type="entry name" value="Aldolase class I"/>
    <property type="match status" value="1"/>
</dbReference>
<dbReference type="GO" id="GO:0004807">
    <property type="term" value="F:triose-phosphate isomerase activity"/>
    <property type="evidence" value="ECO:0007669"/>
    <property type="project" value="UniProtKB-UniRule"/>
</dbReference>
<dbReference type="GO" id="GO:0006096">
    <property type="term" value="P:glycolytic process"/>
    <property type="evidence" value="ECO:0007669"/>
    <property type="project" value="UniProtKB-UniRule"/>
</dbReference>
<evidence type="ECO:0000256" key="2">
    <source>
        <dbReference type="ARBA" id="ARBA00004939"/>
    </source>
</evidence>